<organism evidence="1">
    <name type="scientific">Siphoviridae sp. cttkn18</name>
    <dbReference type="NCBI Taxonomy" id="2823607"/>
    <lineage>
        <taxon>Viruses</taxon>
        <taxon>Duplodnaviria</taxon>
        <taxon>Heunggongvirae</taxon>
        <taxon>Uroviricota</taxon>
        <taxon>Caudoviricetes</taxon>
    </lineage>
</organism>
<evidence type="ECO:0000313" key="1">
    <source>
        <dbReference type="EMBL" id="DAD68490.1"/>
    </source>
</evidence>
<protein>
    <submittedName>
        <fullName evidence="1">Uncharacterized protein</fullName>
    </submittedName>
</protein>
<accession>A0A8S5LEZ7</accession>
<reference evidence="1" key="1">
    <citation type="journal article" date="2021" name="Proc. Natl. Acad. Sci. U.S.A.">
        <title>A Catalog of Tens of Thousands of Viruses from Human Metagenomes Reveals Hidden Associations with Chronic Diseases.</title>
        <authorList>
            <person name="Tisza M.J."/>
            <person name="Buck C.B."/>
        </authorList>
    </citation>
    <scope>NUCLEOTIDE SEQUENCE</scope>
    <source>
        <strain evidence="1">Cttkn18</strain>
    </source>
</reference>
<name>A0A8S5LEZ7_9CAUD</name>
<sequence length="128" mass="14796">MLYKFEDMAELFNDELLGDEITANTVGKAEQWLYAFGNRLGVKPDKIIRSFTTDELVLAYIYREVCVNKAFALPGSYSNNGSTDDFYSKKLEYYESRIKQLESRITPEQLTGNPTEYKGYRSVEIFRG</sequence>
<dbReference type="EMBL" id="BK014703">
    <property type="protein sequence ID" value="DAD68490.1"/>
    <property type="molecule type" value="Genomic_DNA"/>
</dbReference>
<proteinExistence type="predicted"/>